<dbReference type="Pfam" id="PF01557">
    <property type="entry name" value="FAA_hydrolase"/>
    <property type="match status" value="1"/>
</dbReference>
<reference evidence="3" key="1">
    <citation type="submission" date="2021-07" db="EMBL/GenBank/DDBJ databases">
        <title>Shewanella sp. YLB-07 whole genome sequence.</title>
        <authorList>
            <person name="Yu L."/>
        </authorList>
    </citation>
    <scope>NUCLEOTIDE SEQUENCE</scope>
    <source>
        <strain evidence="3">YLB-08</strain>
    </source>
</reference>
<dbReference type="Gene3D" id="3.90.850.10">
    <property type="entry name" value="Fumarylacetoacetase-like, C-terminal domain"/>
    <property type="match status" value="1"/>
</dbReference>
<feature type="domain" description="Fumarylacetoacetase-like C-terminal" evidence="2">
    <location>
        <begin position="15"/>
        <end position="191"/>
    </location>
</feature>
<dbReference type="GO" id="GO:0016787">
    <property type="term" value="F:hydrolase activity"/>
    <property type="evidence" value="ECO:0007669"/>
    <property type="project" value="UniProtKB-KW"/>
</dbReference>
<evidence type="ECO:0000313" key="3">
    <source>
        <dbReference type="EMBL" id="QPG58434.1"/>
    </source>
</evidence>
<keyword evidence="1" id="KW-0479">Metal-binding</keyword>
<dbReference type="SUPFAM" id="SSF56529">
    <property type="entry name" value="FAH"/>
    <property type="match status" value="1"/>
</dbReference>
<keyword evidence="4" id="KW-1185">Reference proteome</keyword>
<keyword evidence="3" id="KW-0378">Hydrolase</keyword>
<accession>A0ABX6V730</accession>
<organism evidence="3 4">
    <name type="scientific">Shewanella eurypsychrophilus</name>
    <dbReference type="NCBI Taxonomy" id="2593656"/>
    <lineage>
        <taxon>Bacteria</taxon>
        <taxon>Pseudomonadati</taxon>
        <taxon>Pseudomonadota</taxon>
        <taxon>Gammaproteobacteria</taxon>
        <taxon>Alteromonadales</taxon>
        <taxon>Shewanellaceae</taxon>
        <taxon>Shewanella</taxon>
    </lineage>
</organism>
<evidence type="ECO:0000256" key="1">
    <source>
        <dbReference type="ARBA" id="ARBA00022723"/>
    </source>
</evidence>
<sequence length="207" mass="22999">MNTVAVDHRLIKPSKIVCVGRNYVEHITELNNDMPDQMVLFIKPNSAISTKLNSVHLEPLHYEAELCFMVENGQFTAVGLGLDLTKRGLQTQLKAKGLPWERAKAFDGSVVFSKFITLDSNNGQVSDTLTFELLINDVVIQFGNISLMINKPADILQEITDFMSLVDGDIVMTGTPKGVGVVNGGDMFRAKLFDKDRLLTEIEWLAL</sequence>
<dbReference type="PANTHER" id="PTHR11820">
    <property type="entry name" value="ACYLPYRUVASE"/>
    <property type="match status" value="1"/>
</dbReference>
<name>A0ABX6V730_9GAMM</name>
<evidence type="ECO:0000313" key="4">
    <source>
        <dbReference type="Proteomes" id="UP000316416"/>
    </source>
</evidence>
<protein>
    <submittedName>
        <fullName evidence="3">Fumarylacetoacetate hydrolase family protein</fullName>
    </submittedName>
</protein>
<dbReference type="EMBL" id="CP045503">
    <property type="protein sequence ID" value="QPG58434.1"/>
    <property type="molecule type" value="Genomic_DNA"/>
</dbReference>
<proteinExistence type="predicted"/>
<dbReference type="RefSeq" id="WP_195873040.1">
    <property type="nucleotide sequence ID" value="NZ_CP045503.2"/>
</dbReference>
<dbReference type="InterPro" id="IPR011234">
    <property type="entry name" value="Fumarylacetoacetase-like_C"/>
</dbReference>
<gene>
    <name evidence="3" type="ORF">FM038_014020</name>
</gene>
<dbReference type="Proteomes" id="UP000316416">
    <property type="component" value="Chromosome"/>
</dbReference>
<dbReference type="InterPro" id="IPR036663">
    <property type="entry name" value="Fumarylacetoacetase_C_sf"/>
</dbReference>
<dbReference type="PANTHER" id="PTHR11820:SF7">
    <property type="entry name" value="ACYLPYRUVASE FAHD1, MITOCHONDRIAL"/>
    <property type="match status" value="1"/>
</dbReference>
<evidence type="ECO:0000259" key="2">
    <source>
        <dbReference type="Pfam" id="PF01557"/>
    </source>
</evidence>